<proteinExistence type="predicted"/>
<dbReference type="PANTHER" id="PTHR31793:SF24">
    <property type="entry name" value="LONG-CHAIN ACYL-COA THIOESTERASE FADM"/>
    <property type="match status" value="1"/>
</dbReference>
<comment type="caution">
    <text evidence="1">The sequence shown here is derived from an EMBL/GenBank/DDBJ whole genome shotgun (WGS) entry which is preliminary data.</text>
</comment>
<dbReference type="CDD" id="cd00586">
    <property type="entry name" value="4HBT"/>
    <property type="match status" value="1"/>
</dbReference>
<dbReference type="PANTHER" id="PTHR31793">
    <property type="entry name" value="4-HYDROXYBENZOYL-COA THIOESTERASE FAMILY MEMBER"/>
    <property type="match status" value="1"/>
</dbReference>
<protein>
    <submittedName>
        <fullName evidence="1">Thioesterase</fullName>
    </submittedName>
</protein>
<evidence type="ECO:0000313" key="2">
    <source>
        <dbReference type="Proteomes" id="UP001165042"/>
    </source>
</evidence>
<dbReference type="Gene3D" id="3.10.129.10">
    <property type="entry name" value="Hotdog Thioesterase"/>
    <property type="match status" value="1"/>
</dbReference>
<dbReference type="Pfam" id="PF13279">
    <property type="entry name" value="4HBT_2"/>
    <property type="match status" value="1"/>
</dbReference>
<organism evidence="1 2">
    <name type="scientific">Actinokineospora globicatena</name>
    <dbReference type="NCBI Taxonomy" id="103729"/>
    <lineage>
        <taxon>Bacteria</taxon>
        <taxon>Bacillati</taxon>
        <taxon>Actinomycetota</taxon>
        <taxon>Actinomycetes</taxon>
        <taxon>Pseudonocardiales</taxon>
        <taxon>Pseudonocardiaceae</taxon>
        <taxon>Actinokineospora</taxon>
    </lineage>
</organism>
<sequence length="148" mass="16030">MEGQSLGVFVAEVRPRWSDMDSFGHVNHANTVTLLEEARVDLLFHEAALRGADDLARGVVVAKLVVDYKAPLFANGGVLRIEMSVREIRAAYFVLDYAVRGGPTESDPVAVTASTTLAPYDLTSGKPRRITDTERDFLAAWHSGGNGA</sequence>
<dbReference type="AlphaFoldDB" id="A0A9W6V9Y9"/>
<name>A0A9W6V9Y9_9PSEU</name>
<reference evidence="1" key="1">
    <citation type="submission" date="2023-02" db="EMBL/GenBank/DDBJ databases">
        <title>Actinokineospora globicatena NBRC 15670.</title>
        <authorList>
            <person name="Ichikawa N."/>
            <person name="Sato H."/>
            <person name="Tonouchi N."/>
        </authorList>
    </citation>
    <scope>NUCLEOTIDE SEQUENCE</scope>
    <source>
        <strain evidence="1">NBRC 15670</strain>
    </source>
</reference>
<accession>A0A9W6V9Y9</accession>
<dbReference type="EMBL" id="BSSD01000007">
    <property type="protein sequence ID" value="GLW93782.1"/>
    <property type="molecule type" value="Genomic_DNA"/>
</dbReference>
<dbReference type="SUPFAM" id="SSF54637">
    <property type="entry name" value="Thioesterase/thiol ester dehydrase-isomerase"/>
    <property type="match status" value="1"/>
</dbReference>
<dbReference type="GO" id="GO:0047617">
    <property type="term" value="F:fatty acyl-CoA hydrolase activity"/>
    <property type="evidence" value="ECO:0007669"/>
    <property type="project" value="TreeGrafter"/>
</dbReference>
<keyword evidence="2" id="KW-1185">Reference proteome</keyword>
<dbReference type="InterPro" id="IPR029069">
    <property type="entry name" value="HotDog_dom_sf"/>
</dbReference>
<evidence type="ECO:0000313" key="1">
    <source>
        <dbReference type="EMBL" id="GLW93782.1"/>
    </source>
</evidence>
<dbReference type="InterPro" id="IPR050563">
    <property type="entry name" value="4-hydroxybenzoyl-CoA_TE"/>
</dbReference>
<dbReference type="Proteomes" id="UP001165042">
    <property type="component" value="Unassembled WGS sequence"/>
</dbReference>
<gene>
    <name evidence="1" type="ORF">Aglo03_45980</name>
</gene>